<dbReference type="PROSITE" id="PS50262">
    <property type="entry name" value="G_PROTEIN_RECEP_F1_2"/>
    <property type="match status" value="1"/>
</dbReference>
<evidence type="ECO:0000256" key="8">
    <source>
        <dbReference type="ARBA" id="ARBA00023224"/>
    </source>
</evidence>
<feature type="region of interest" description="Disordered" evidence="10">
    <location>
        <begin position="243"/>
        <end position="263"/>
    </location>
</feature>
<dbReference type="PANTHER" id="PTHR45695">
    <property type="entry name" value="LEUCOKININ RECEPTOR-RELATED"/>
    <property type="match status" value="1"/>
</dbReference>
<sequence>MYHSKTQNPVILARIKMANFTYVTDKSLKLIPESSRSVFFWIILVITVLAVVSNTSAIVSMVKRKLKSLQKVCIVSLAVSDLFSIIIFATNNLDTLSRDLKVWELGEFLCYFIPMGQILGTNASSFALLVIALDRYQNVSVAVIRKKWNPNLWTSVLLIVASWIVSAVTAYPMFVFFTYNPIKIVYTNGTEPLFEDSYMCIAIQKDSLMLYYTLMTIFIFSSNNNNFFMVLLPNCCTNLETSKAGHPSQAVSGKYSGSMDRSSPKPIIKKPKNVQMEKKLRTFKVVIALMLAFTLCRLPYWLYFVIKLVKTIQGDTMWNIHFALTSLNILNCALNPFLYTFLNQTISATKKINEITCRFILCCCCFSNSEFEDFENNNPFEINCEQRNDMGDNQKYINNNSRVKFVDVAHLQVYSKEQRPNRTY</sequence>
<evidence type="ECO:0000259" key="12">
    <source>
        <dbReference type="PROSITE" id="PS50262"/>
    </source>
</evidence>
<comment type="similarity">
    <text evidence="2 9">Belongs to the G-protein coupled receptor 1 family.</text>
</comment>
<dbReference type="EMBL" id="JAPWTJ010000393">
    <property type="protein sequence ID" value="KAJ8978889.1"/>
    <property type="molecule type" value="Genomic_DNA"/>
</dbReference>
<proteinExistence type="inferred from homology"/>
<reference evidence="13" key="1">
    <citation type="journal article" date="2023" name="Insect Mol. Biol.">
        <title>Genome sequencing provides insights into the evolution of gene families encoding plant cell wall-degrading enzymes in longhorned beetles.</title>
        <authorList>
            <person name="Shin N.R."/>
            <person name="Okamura Y."/>
            <person name="Kirsch R."/>
            <person name="Pauchet Y."/>
        </authorList>
    </citation>
    <scope>NUCLEOTIDE SEQUENCE</scope>
    <source>
        <strain evidence="13">MMC_N1</strain>
    </source>
</reference>
<dbReference type="PRINTS" id="PR00237">
    <property type="entry name" value="GPCRRHODOPSN"/>
</dbReference>
<dbReference type="InterPro" id="IPR017452">
    <property type="entry name" value="GPCR_Rhodpsn_7TM"/>
</dbReference>
<dbReference type="Gene3D" id="1.20.1070.10">
    <property type="entry name" value="Rhodopsin 7-helix transmembrane proteins"/>
    <property type="match status" value="1"/>
</dbReference>
<feature type="domain" description="G-protein coupled receptors family 1 profile" evidence="12">
    <location>
        <begin position="53"/>
        <end position="339"/>
    </location>
</feature>
<evidence type="ECO:0000256" key="11">
    <source>
        <dbReference type="SAM" id="Phobius"/>
    </source>
</evidence>
<evidence type="ECO:0000256" key="3">
    <source>
        <dbReference type="ARBA" id="ARBA00022692"/>
    </source>
</evidence>
<keyword evidence="5 9" id="KW-0297">G-protein coupled receptor</keyword>
<evidence type="ECO:0000256" key="2">
    <source>
        <dbReference type="ARBA" id="ARBA00010663"/>
    </source>
</evidence>
<dbReference type="Pfam" id="PF00001">
    <property type="entry name" value="7tm_1"/>
    <property type="match status" value="1"/>
</dbReference>
<keyword evidence="4 11" id="KW-1133">Transmembrane helix</keyword>
<organism evidence="13 14">
    <name type="scientific">Molorchus minor</name>
    <dbReference type="NCBI Taxonomy" id="1323400"/>
    <lineage>
        <taxon>Eukaryota</taxon>
        <taxon>Metazoa</taxon>
        <taxon>Ecdysozoa</taxon>
        <taxon>Arthropoda</taxon>
        <taxon>Hexapoda</taxon>
        <taxon>Insecta</taxon>
        <taxon>Pterygota</taxon>
        <taxon>Neoptera</taxon>
        <taxon>Endopterygota</taxon>
        <taxon>Coleoptera</taxon>
        <taxon>Polyphaga</taxon>
        <taxon>Cucujiformia</taxon>
        <taxon>Chrysomeloidea</taxon>
        <taxon>Cerambycidae</taxon>
        <taxon>Lamiinae</taxon>
        <taxon>Monochamini</taxon>
        <taxon>Molorchus</taxon>
    </lineage>
</organism>
<evidence type="ECO:0000313" key="14">
    <source>
        <dbReference type="Proteomes" id="UP001162164"/>
    </source>
</evidence>
<evidence type="ECO:0000256" key="10">
    <source>
        <dbReference type="SAM" id="MobiDB-lite"/>
    </source>
</evidence>
<feature type="transmembrane region" description="Helical" evidence="11">
    <location>
        <begin position="285"/>
        <end position="306"/>
    </location>
</feature>
<dbReference type="PANTHER" id="PTHR45695:SF9">
    <property type="entry name" value="LEUCOKININ RECEPTOR"/>
    <property type="match status" value="1"/>
</dbReference>
<evidence type="ECO:0000256" key="7">
    <source>
        <dbReference type="ARBA" id="ARBA00023170"/>
    </source>
</evidence>
<feature type="transmembrane region" description="Helical" evidence="11">
    <location>
        <begin position="111"/>
        <end position="131"/>
    </location>
</feature>
<dbReference type="InterPro" id="IPR000276">
    <property type="entry name" value="GPCR_Rhodpsn"/>
</dbReference>
<feature type="transmembrane region" description="Helical" evidence="11">
    <location>
        <begin position="197"/>
        <end position="220"/>
    </location>
</feature>
<evidence type="ECO:0000256" key="5">
    <source>
        <dbReference type="ARBA" id="ARBA00023040"/>
    </source>
</evidence>
<gene>
    <name evidence="13" type="ORF">NQ317_008504</name>
</gene>
<keyword evidence="6 11" id="KW-0472">Membrane</keyword>
<evidence type="ECO:0000313" key="13">
    <source>
        <dbReference type="EMBL" id="KAJ8978889.1"/>
    </source>
</evidence>
<keyword evidence="7 9" id="KW-0675">Receptor</keyword>
<keyword evidence="8 9" id="KW-0807">Transducer</keyword>
<feature type="transmembrane region" description="Helical" evidence="11">
    <location>
        <begin position="318"/>
        <end position="342"/>
    </location>
</feature>
<dbReference type="CDD" id="cd00637">
    <property type="entry name" value="7tm_classA_rhodopsin-like"/>
    <property type="match status" value="1"/>
</dbReference>
<evidence type="ECO:0000256" key="9">
    <source>
        <dbReference type="RuleBase" id="RU000688"/>
    </source>
</evidence>
<evidence type="ECO:0000256" key="1">
    <source>
        <dbReference type="ARBA" id="ARBA00004141"/>
    </source>
</evidence>
<evidence type="ECO:0000256" key="4">
    <source>
        <dbReference type="ARBA" id="ARBA00022989"/>
    </source>
</evidence>
<protein>
    <recommendedName>
        <fullName evidence="12">G-protein coupled receptors family 1 profile domain-containing protein</fullName>
    </recommendedName>
</protein>
<accession>A0ABQ9JL07</accession>
<dbReference type="PROSITE" id="PS00237">
    <property type="entry name" value="G_PROTEIN_RECEP_F1_1"/>
    <property type="match status" value="1"/>
</dbReference>
<keyword evidence="3 9" id="KW-0812">Transmembrane</keyword>
<feature type="transmembrane region" description="Helical" evidence="11">
    <location>
        <begin position="72"/>
        <end position="91"/>
    </location>
</feature>
<keyword evidence="14" id="KW-1185">Reference proteome</keyword>
<comment type="caution">
    <text evidence="13">The sequence shown here is derived from an EMBL/GenBank/DDBJ whole genome shotgun (WGS) entry which is preliminary data.</text>
</comment>
<dbReference type="SUPFAM" id="SSF81321">
    <property type="entry name" value="Family A G protein-coupled receptor-like"/>
    <property type="match status" value="1"/>
</dbReference>
<comment type="subcellular location">
    <subcellularLocation>
        <location evidence="1">Membrane</location>
        <topology evidence="1">Multi-pass membrane protein</topology>
    </subcellularLocation>
</comment>
<name>A0ABQ9JL07_9CUCU</name>
<feature type="transmembrane region" description="Helical" evidence="11">
    <location>
        <begin position="38"/>
        <end position="60"/>
    </location>
</feature>
<feature type="transmembrane region" description="Helical" evidence="11">
    <location>
        <begin position="152"/>
        <end position="177"/>
    </location>
</feature>
<dbReference type="Proteomes" id="UP001162164">
    <property type="component" value="Unassembled WGS sequence"/>
</dbReference>
<evidence type="ECO:0000256" key="6">
    <source>
        <dbReference type="ARBA" id="ARBA00023136"/>
    </source>
</evidence>